<gene>
    <name evidence="2" type="ORF">GCM10011521_22260</name>
</gene>
<evidence type="ECO:0000256" key="1">
    <source>
        <dbReference type="SAM" id="Coils"/>
    </source>
</evidence>
<sequence>MISFSTDFPVAAGVTPTDVVALAHKWITGSPHSRISPDQLTMPADELEKLFSSGRETVVSILIQDKTTRCGGVKYSIAESTGVEWTTHIVCNIVSGSLVVSVRVTCEDARAPDRLPPARKPYFVKQILSELGGGMDGDVPVADQAIFLAEGQELAAAALILGKARNRLPIVYVSSSYNGGYAVDPLALSRWVSGTAHVVVEPSRAFSFRLRSATASRNAYGGAIGVYWPESGRQKSYFLGRQITNPRALSMEIARDIRSSLSNRRQIANCSWAFLKEQVSSRRLEKLREQGSAELEEFYSAFGAEIASKELRIEQLEAENAAAHADYFRYRAPQSGTVEGVLAAGLEQDLFEGEILGVVRDALAHYASAVLPGSRREHIVRDLLEANPGSSAAHEKAEEIKAVLRGYKVLDAKSRVKLERLGFEISDDGKHYKAVYMGDGRYTFAISKSSSDVRAGLNLVSDICKQIL</sequence>
<keyword evidence="3" id="KW-1185">Reference proteome</keyword>
<name>A0ABQ1HNS3_9GAMM</name>
<comment type="caution">
    <text evidence="2">The sequence shown here is derived from an EMBL/GenBank/DDBJ whole genome shotgun (WGS) entry which is preliminary data.</text>
</comment>
<dbReference type="Proteomes" id="UP000623419">
    <property type="component" value="Unassembled WGS sequence"/>
</dbReference>
<reference evidence="3" key="1">
    <citation type="journal article" date="2019" name="Int. J. Syst. Evol. Microbiol.">
        <title>The Global Catalogue of Microorganisms (GCM) 10K type strain sequencing project: providing services to taxonomists for standard genome sequencing and annotation.</title>
        <authorList>
            <consortium name="The Broad Institute Genomics Platform"/>
            <consortium name="The Broad Institute Genome Sequencing Center for Infectious Disease"/>
            <person name="Wu L."/>
            <person name="Ma J."/>
        </authorList>
    </citation>
    <scope>NUCLEOTIDE SEQUENCE [LARGE SCALE GENOMIC DNA]</scope>
    <source>
        <strain evidence="3">CGMCC 1.15905</strain>
    </source>
</reference>
<evidence type="ECO:0000313" key="2">
    <source>
        <dbReference type="EMBL" id="GGA83453.1"/>
    </source>
</evidence>
<protein>
    <submittedName>
        <fullName evidence="2">Uncharacterized protein</fullName>
    </submittedName>
</protein>
<accession>A0ABQ1HNS3</accession>
<evidence type="ECO:0000313" key="3">
    <source>
        <dbReference type="Proteomes" id="UP000623419"/>
    </source>
</evidence>
<dbReference type="EMBL" id="BMKC01000003">
    <property type="protein sequence ID" value="GGA83453.1"/>
    <property type="molecule type" value="Genomic_DNA"/>
</dbReference>
<organism evidence="2 3">
    <name type="scientific">Arenimonas soli</name>
    <dbReference type="NCBI Taxonomy" id="2269504"/>
    <lineage>
        <taxon>Bacteria</taxon>
        <taxon>Pseudomonadati</taxon>
        <taxon>Pseudomonadota</taxon>
        <taxon>Gammaproteobacteria</taxon>
        <taxon>Lysobacterales</taxon>
        <taxon>Lysobacteraceae</taxon>
        <taxon>Arenimonas</taxon>
    </lineage>
</organism>
<proteinExistence type="predicted"/>
<feature type="coiled-coil region" evidence="1">
    <location>
        <begin position="299"/>
        <end position="326"/>
    </location>
</feature>
<keyword evidence="1" id="KW-0175">Coiled coil</keyword>